<dbReference type="AlphaFoldDB" id="A0A0L8V2G5"/>
<evidence type="ECO:0000313" key="2">
    <source>
        <dbReference type="Proteomes" id="UP000036958"/>
    </source>
</evidence>
<name>A0A0L8V2G5_9BACT</name>
<dbReference type="STRING" id="1409788.NC99_45710"/>
<dbReference type="EMBL" id="LGIA01000220">
    <property type="protein sequence ID" value="KOH42616.1"/>
    <property type="molecule type" value="Genomic_DNA"/>
</dbReference>
<evidence type="ECO:0000313" key="1">
    <source>
        <dbReference type="EMBL" id="KOH42616.1"/>
    </source>
</evidence>
<organism evidence="1 2">
    <name type="scientific">Sunxiuqinia dokdonensis</name>
    <dbReference type="NCBI Taxonomy" id="1409788"/>
    <lineage>
        <taxon>Bacteria</taxon>
        <taxon>Pseudomonadati</taxon>
        <taxon>Bacteroidota</taxon>
        <taxon>Bacteroidia</taxon>
        <taxon>Marinilabiliales</taxon>
        <taxon>Prolixibacteraceae</taxon>
        <taxon>Sunxiuqinia</taxon>
    </lineage>
</organism>
<keyword evidence="2" id="KW-1185">Reference proteome</keyword>
<gene>
    <name evidence="1" type="ORF">NC99_45710</name>
</gene>
<reference evidence="2" key="1">
    <citation type="submission" date="2015-07" db="EMBL/GenBank/DDBJ databases">
        <title>Genome sequencing of Sunxiuqinia dokdonensis strain SK.</title>
        <authorList>
            <person name="Ahn S."/>
            <person name="Kim B.-C."/>
        </authorList>
    </citation>
    <scope>NUCLEOTIDE SEQUENCE [LARGE SCALE GENOMIC DNA]</scope>
    <source>
        <strain evidence="2">SK</strain>
    </source>
</reference>
<sequence>MATQSLQLAKFLKKLDILSLPLAKSFLNLSAVYLNKE</sequence>
<accession>A0A0L8V2G5</accession>
<comment type="caution">
    <text evidence="1">The sequence shown here is derived from an EMBL/GenBank/DDBJ whole genome shotgun (WGS) entry which is preliminary data.</text>
</comment>
<dbReference type="Proteomes" id="UP000036958">
    <property type="component" value="Unassembled WGS sequence"/>
</dbReference>
<protein>
    <submittedName>
        <fullName evidence="1">Uncharacterized protein</fullName>
    </submittedName>
</protein>
<proteinExistence type="predicted"/>